<feature type="transmembrane region" description="Helical" evidence="7">
    <location>
        <begin position="69"/>
        <end position="88"/>
    </location>
</feature>
<organism evidence="8 9">
    <name type="scientific">Prevotella illustrans</name>
    <dbReference type="NCBI Taxonomy" id="2800387"/>
    <lineage>
        <taxon>Bacteria</taxon>
        <taxon>Pseudomonadati</taxon>
        <taxon>Bacteroidota</taxon>
        <taxon>Bacteroidia</taxon>
        <taxon>Bacteroidales</taxon>
        <taxon>Prevotellaceae</taxon>
        <taxon>Prevotella</taxon>
    </lineage>
</organism>
<evidence type="ECO:0000256" key="2">
    <source>
        <dbReference type="ARBA" id="ARBA00007015"/>
    </source>
</evidence>
<keyword evidence="3" id="KW-0813">Transport</keyword>
<feature type="transmembrane region" description="Helical" evidence="7">
    <location>
        <begin position="100"/>
        <end position="119"/>
    </location>
</feature>
<feature type="transmembrane region" description="Helical" evidence="7">
    <location>
        <begin position="6"/>
        <end position="29"/>
    </location>
</feature>
<evidence type="ECO:0000256" key="3">
    <source>
        <dbReference type="ARBA" id="ARBA00022448"/>
    </source>
</evidence>
<evidence type="ECO:0000256" key="6">
    <source>
        <dbReference type="ARBA" id="ARBA00023136"/>
    </source>
</evidence>
<feature type="transmembrane region" description="Helical" evidence="7">
    <location>
        <begin position="324"/>
        <end position="349"/>
    </location>
</feature>
<evidence type="ECO:0000256" key="5">
    <source>
        <dbReference type="ARBA" id="ARBA00022989"/>
    </source>
</evidence>
<proteinExistence type="inferred from homology"/>
<gene>
    <name evidence="8" type="ORF">JHU38_04065</name>
</gene>
<feature type="transmembrane region" description="Helical" evidence="7">
    <location>
        <begin position="361"/>
        <end position="381"/>
    </location>
</feature>
<dbReference type="InterPro" id="IPR004752">
    <property type="entry name" value="AmpG_permease/AT-1"/>
</dbReference>
<sequence>MKNWSWIPTLYFAEGLPYVAVTIVSLIFYKQMGLGNTEITFYISWLYLPWVIKPLWSPFVEIIQTKRRWIVSMQLLIGASLGGIAFTIPTDNWLQSTLFFFWLTAFASATHDIAADGLYTMTLSSHDQTHYMSIRSACYNLAGIFGQGILVMLAGNIQVIYRNGISYSWSLAFYALTGIFIGLWLWNHRQLPIVLEDHRGKNINIYTIWRKSYVTIRAFFTDKTAALLLFIFLYRMPEGLFSKISTLFLIDAPHNGGLGLSPQEYGFVQGTVGVVALSLGGIIGSLAARRNGLRRCLWPMALSMSLPELIYIFLSYILPNNFPLISICVFFEQFGLGFGTTAYLLFLIYYSRGKQKTTHYAIAKSLMILSLMIPGLAAGYLQELVGYRSFFIITLIFSFLTLAITEGVRRKN</sequence>
<dbReference type="InterPro" id="IPR039309">
    <property type="entry name" value="BT1"/>
</dbReference>
<dbReference type="Gene3D" id="1.20.1250.20">
    <property type="entry name" value="MFS general substrate transporter like domains"/>
    <property type="match status" value="2"/>
</dbReference>
<feature type="transmembrane region" description="Helical" evidence="7">
    <location>
        <begin position="267"/>
        <end position="288"/>
    </location>
</feature>
<evidence type="ECO:0000256" key="4">
    <source>
        <dbReference type="ARBA" id="ARBA00022692"/>
    </source>
</evidence>
<accession>A0ABS3M456</accession>
<feature type="transmembrane region" description="Helical" evidence="7">
    <location>
        <begin position="387"/>
        <end position="405"/>
    </location>
</feature>
<evidence type="ECO:0000256" key="7">
    <source>
        <dbReference type="SAM" id="Phobius"/>
    </source>
</evidence>
<name>A0ABS3M456_9BACT</name>
<feature type="transmembrane region" description="Helical" evidence="7">
    <location>
        <begin position="167"/>
        <end position="186"/>
    </location>
</feature>
<evidence type="ECO:0000313" key="9">
    <source>
        <dbReference type="Proteomes" id="UP000664265"/>
    </source>
</evidence>
<keyword evidence="5 7" id="KW-1133">Transmembrane helix</keyword>
<dbReference type="SUPFAM" id="SSF103473">
    <property type="entry name" value="MFS general substrate transporter"/>
    <property type="match status" value="1"/>
</dbReference>
<dbReference type="RefSeq" id="WP_107582170.1">
    <property type="nucleotide sequence ID" value="NZ_JAERMS010000007.1"/>
</dbReference>
<keyword evidence="6 7" id="KW-0472">Membrane</keyword>
<evidence type="ECO:0000256" key="1">
    <source>
        <dbReference type="ARBA" id="ARBA00004141"/>
    </source>
</evidence>
<dbReference type="InterPro" id="IPR036259">
    <property type="entry name" value="MFS_trans_sf"/>
</dbReference>
<evidence type="ECO:0000313" key="8">
    <source>
        <dbReference type="EMBL" id="MBO1362959.1"/>
    </source>
</evidence>
<keyword evidence="9" id="KW-1185">Reference proteome</keyword>
<dbReference type="PANTHER" id="PTHR12778:SF10">
    <property type="entry name" value="MAJOR FACILITATOR SUPERFAMILY DOMAIN-CONTAINING PROTEIN 3"/>
    <property type="match status" value="1"/>
</dbReference>
<dbReference type="PANTHER" id="PTHR12778">
    <property type="entry name" value="SOLUTE CARRIER FAMILY 33 ACETYL-COA TRANSPORTER -RELATED"/>
    <property type="match status" value="1"/>
</dbReference>
<protein>
    <submittedName>
        <fullName evidence="8">MFS transporter</fullName>
    </submittedName>
</protein>
<feature type="transmembrane region" description="Helical" evidence="7">
    <location>
        <begin position="139"/>
        <end position="161"/>
    </location>
</feature>
<comment type="subcellular location">
    <subcellularLocation>
        <location evidence="1">Membrane</location>
        <topology evidence="1">Multi-pass membrane protein</topology>
    </subcellularLocation>
</comment>
<dbReference type="Pfam" id="PF03092">
    <property type="entry name" value="BT1"/>
    <property type="match status" value="1"/>
</dbReference>
<feature type="transmembrane region" description="Helical" evidence="7">
    <location>
        <begin position="300"/>
        <end position="318"/>
    </location>
</feature>
<dbReference type="Proteomes" id="UP000664265">
    <property type="component" value="Unassembled WGS sequence"/>
</dbReference>
<keyword evidence="4 7" id="KW-0812">Transmembrane</keyword>
<comment type="similarity">
    <text evidence="2">Belongs to the major facilitator superfamily. Folate-biopterin transporter (TC 2.A.71) family.</text>
</comment>
<comment type="caution">
    <text evidence="8">The sequence shown here is derived from an EMBL/GenBank/DDBJ whole genome shotgun (WGS) entry which is preliminary data.</text>
</comment>
<dbReference type="EMBL" id="JAERMS010000007">
    <property type="protein sequence ID" value="MBO1362959.1"/>
    <property type="molecule type" value="Genomic_DNA"/>
</dbReference>
<feature type="transmembrane region" description="Helical" evidence="7">
    <location>
        <begin position="214"/>
        <end position="234"/>
    </location>
</feature>
<reference evidence="8 9" key="1">
    <citation type="submission" date="2021-01" db="EMBL/GenBank/DDBJ databases">
        <title>Prevotella A2931 sp. nov.</title>
        <authorList>
            <person name="Buhl M."/>
            <person name="Oberhettinger P."/>
        </authorList>
    </citation>
    <scope>NUCLEOTIDE SEQUENCE [LARGE SCALE GENOMIC DNA]</scope>
    <source>
        <strain evidence="8 9">A2931</strain>
    </source>
</reference>